<evidence type="ECO:0000313" key="15">
    <source>
        <dbReference type="Proteomes" id="UP001310290"/>
    </source>
</evidence>
<keyword evidence="4" id="KW-0597">Phosphoprotein</keyword>
<feature type="region of interest" description="Disordered" evidence="10">
    <location>
        <begin position="1063"/>
        <end position="1094"/>
    </location>
</feature>
<dbReference type="InterPro" id="IPR049551">
    <property type="entry name" value="PKS_DH_C"/>
</dbReference>
<dbReference type="InterPro" id="IPR018201">
    <property type="entry name" value="Ketoacyl_synth_AS"/>
</dbReference>
<feature type="region of interest" description="C-terminal hotdog fold" evidence="9">
    <location>
        <begin position="1108"/>
        <end position="1244"/>
    </location>
</feature>
<feature type="compositionally biased region" description="Low complexity" evidence="10">
    <location>
        <begin position="1251"/>
        <end position="1266"/>
    </location>
</feature>
<dbReference type="SMART" id="SM00822">
    <property type="entry name" value="PKS_KR"/>
    <property type="match status" value="1"/>
</dbReference>
<dbReference type="PROSITE" id="PS52004">
    <property type="entry name" value="KS3_2"/>
    <property type="match status" value="2"/>
</dbReference>
<organism evidence="14 15">
    <name type="scientific">Streptomyces bottropensis</name>
    <dbReference type="NCBI Taxonomy" id="42235"/>
    <lineage>
        <taxon>Bacteria</taxon>
        <taxon>Bacillati</taxon>
        <taxon>Actinomycetota</taxon>
        <taxon>Actinomycetes</taxon>
        <taxon>Kitasatosporales</taxon>
        <taxon>Streptomycetaceae</taxon>
        <taxon>Streptomyces</taxon>
    </lineage>
</organism>
<evidence type="ECO:0000313" key="14">
    <source>
        <dbReference type="EMBL" id="MEH0638081.1"/>
    </source>
</evidence>
<dbReference type="InterPro" id="IPR036736">
    <property type="entry name" value="ACP-like_sf"/>
</dbReference>
<feature type="domain" description="Ketosynthase family 3 (KS3)" evidence="12">
    <location>
        <begin position="1399"/>
        <end position="1810"/>
    </location>
</feature>
<dbReference type="PANTHER" id="PTHR43775:SF51">
    <property type="entry name" value="INACTIVE PHENOLPHTHIOCEROL SYNTHESIS POLYKETIDE SYNTHASE TYPE I PKS1-RELATED"/>
    <property type="match status" value="1"/>
</dbReference>
<dbReference type="RefSeq" id="WP_334660734.1">
    <property type="nucleotide sequence ID" value="NZ_JARULZ010000002.1"/>
</dbReference>
<dbReference type="Pfam" id="PF02801">
    <property type="entry name" value="Ketoacyl-synt_C"/>
    <property type="match status" value="2"/>
</dbReference>
<evidence type="ECO:0000256" key="7">
    <source>
        <dbReference type="ARBA" id="ARBA00023268"/>
    </source>
</evidence>
<dbReference type="CDD" id="cd00833">
    <property type="entry name" value="PKS"/>
    <property type="match status" value="2"/>
</dbReference>
<feature type="region of interest" description="Disordered" evidence="10">
    <location>
        <begin position="1248"/>
        <end position="1291"/>
    </location>
</feature>
<dbReference type="PROSITE" id="PS52019">
    <property type="entry name" value="PKS_MFAS_DH"/>
    <property type="match status" value="2"/>
</dbReference>
<keyword evidence="5" id="KW-0808">Transferase</keyword>
<feature type="region of interest" description="Disordered" evidence="10">
    <location>
        <begin position="2393"/>
        <end position="2441"/>
    </location>
</feature>
<protein>
    <submittedName>
        <fullName evidence="14">SDR family NAD(P)-dependent oxidoreductase</fullName>
    </submittedName>
</protein>
<dbReference type="Pfam" id="PF14765">
    <property type="entry name" value="PS-DH"/>
    <property type="match status" value="2"/>
</dbReference>
<dbReference type="InterPro" id="IPR014043">
    <property type="entry name" value="Acyl_transferase_dom"/>
</dbReference>
<dbReference type="InterPro" id="IPR049552">
    <property type="entry name" value="PKS_DH_N"/>
</dbReference>
<feature type="region of interest" description="N-terminal hotdog fold" evidence="9">
    <location>
        <begin position="965"/>
        <end position="1089"/>
    </location>
</feature>
<dbReference type="InterPro" id="IPR049900">
    <property type="entry name" value="PKS_mFAS_DH"/>
</dbReference>
<feature type="region of interest" description="Disordered" evidence="10">
    <location>
        <begin position="512"/>
        <end position="538"/>
    </location>
</feature>
<dbReference type="SMART" id="SM01294">
    <property type="entry name" value="PKS_PP_betabranch"/>
    <property type="match status" value="1"/>
</dbReference>
<proteinExistence type="predicted"/>
<feature type="compositionally biased region" description="Low complexity" evidence="10">
    <location>
        <begin position="465"/>
        <end position="488"/>
    </location>
</feature>
<accession>A0ABU8AWH6</accession>
<dbReference type="SUPFAM" id="SSF53901">
    <property type="entry name" value="Thiolase-like"/>
    <property type="match status" value="2"/>
</dbReference>
<dbReference type="Gene3D" id="3.30.70.3290">
    <property type="match status" value="2"/>
</dbReference>
<dbReference type="Gene3D" id="3.10.129.110">
    <property type="entry name" value="Polyketide synthase dehydratase"/>
    <property type="match status" value="2"/>
</dbReference>
<dbReference type="Pfam" id="PF08659">
    <property type="entry name" value="KR"/>
    <property type="match status" value="1"/>
</dbReference>
<dbReference type="InterPro" id="IPR001227">
    <property type="entry name" value="Ac_transferase_dom_sf"/>
</dbReference>
<dbReference type="SUPFAM" id="SSF52151">
    <property type="entry name" value="FabD/lysophospholipase-like"/>
    <property type="match status" value="2"/>
</dbReference>
<dbReference type="Pfam" id="PF21089">
    <property type="entry name" value="PKS_DH_N"/>
    <property type="match status" value="2"/>
</dbReference>
<dbReference type="InterPro" id="IPR013968">
    <property type="entry name" value="PKS_KR"/>
</dbReference>
<evidence type="ECO:0000256" key="3">
    <source>
        <dbReference type="ARBA" id="ARBA00022450"/>
    </source>
</evidence>
<dbReference type="InterPro" id="IPR036291">
    <property type="entry name" value="NAD(P)-bd_dom_sf"/>
</dbReference>
<dbReference type="SUPFAM" id="SSF51735">
    <property type="entry name" value="NAD(P)-binding Rossmann-fold domains"/>
    <property type="match status" value="2"/>
</dbReference>
<dbReference type="Gene3D" id="1.10.1200.10">
    <property type="entry name" value="ACP-like"/>
    <property type="match status" value="2"/>
</dbReference>
<dbReference type="SMART" id="SM00827">
    <property type="entry name" value="PKS_AT"/>
    <property type="match status" value="2"/>
</dbReference>
<evidence type="ECO:0000256" key="2">
    <source>
        <dbReference type="ARBA" id="ARBA00004792"/>
    </source>
</evidence>
<dbReference type="Pfam" id="PF00109">
    <property type="entry name" value="ketoacyl-synt"/>
    <property type="match status" value="2"/>
</dbReference>
<evidence type="ECO:0000256" key="8">
    <source>
        <dbReference type="ARBA" id="ARBA00023315"/>
    </source>
</evidence>
<dbReference type="PANTHER" id="PTHR43775">
    <property type="entry name" value="FATTY ACID SYNTHASE"/>
    <property type="match status" value="1"/>
</dbReference>
<dbReference type="InterPro" id="IPR020841">
    <property type="entry name" value="PKS_Beta-ketoAc_synthase_dom"/>
</dbReference>
<sequence length="3272" mass="340326">MADDKELRDYLKQVAAELHRTRKRLGELESAAREPIAVVGMACRYPGGVASPEDLWRLVDEGRDAVGPFPADRGWDLAALYDPDPSHEGTCYVREGGFLDDVASFDAAFFGISPREAHSMDPQQRLLLESSWEALERAGIDTSTLKGSRTGVFAGVSQQDYAALLTSTEGRIDGHGSTGVSNSVLSGRISYVLGLEGPALTVDTACSSSLVALHLAVRALRAGECDLALAGGVTVMATPDVHVMLSRQGSLAPDGRCKAFGAGADGAGWSEGAGVVVVERLSDARRNGHPVLAVVRGTAVNQDGASNGLSAPNGPSQQRVIRDALGDAGLTAADVDAVEAHGTGTRLGDPIEADALLATYGAARPDGRPLWLGSLKSNIGHTQAAAGVGGIIKTVLALRAHVLPKTLHADEPTPFVDWSAGTVRLLDEPRPWPDGDAPRRAAVSSFGVSGTNAHVILEQAPAPAPAAASGEEGPASDTAPTRPLPTTLPAVLSAHGTTALRAQARRLADHLTGAGTDTGTGTDTATGPADPDPDPESAPALALADVAYALATTRTPLDRRAAVLAADRATLLDGLTALAEGRPHDTLAEGTAVTGRTAFVLPGQGSQWLGMARELLDTEPVFAEHAHACAAAVGELVDWNVLDVLRGEPGDVDPDRIDVVQPVLFTVMVALARTWQAYGVRPDAVTGHSQGEIAAAHLAGGLTLQDAVRVVVLRSRALRTLTVRGGMASVLLPEDQVRARLTPWADRLWIAAVNGPASVALTGDPDACDAFVAACAADGVQARRIPGAGSPGHSPHVEALRERLTADLADLAPRSGEVAFYSTVTGGPFDTAGLDAAYWCRNMREPVRFESAVRALLADGHRLFVEPSPHPVLVSSLQQCAEADDREVTVTGTLRRGEGGTGRLRTALAQAWTGGAPVDWPRVFAGSGAHRVDLPTYAFQRTRHWPDGPRRGADVTSAGLGPLRHPLLGALVRLADDDGAVLTGRISPHDHPWLAGYRIGDRAVLPGTAFVELAVLAGDQVGCGRVEELTLHTPLLLPPDGAVGLQIRIGADQRGRRTLAVHASTAPPGTDGPWTLHASGTLAPETGPPAPGTGAPAQDLTAWPPPGATPVPVGGLYERLASDGFSYGPERRLLSGLWRTDDTVYAEVALPAGQHDEATRFGLHPALSEAALHALYALGDDRSAAVPFSWSGVELHATGAARLRIRLTRTGERTVALLLADATGAPVAVADSLLLRPADPAGLLTAPPAQRLDLLDPASAPPSASRPARRRSAAAGAPDAAEPGSLGARLTPLTETERTRALLRLVRDTAAASLGHTDADTVEAGRPFKELGFDSLTAVDFRNRLSAATGLRLPVSVVFDHPSPRRMVRALYEELFEDAGATDPVAPAAVPARRRAVDDEPLAIVGMACRFPGGVTTPEELWHLLAEGRDGITGFPRDRGRRAHDSARGGFLDDVAGFDAGFFGITPREALTMDPQQRLLLETSWEAIERAGIDPTTLRGTRTGVYVGAAGLGYSLLFPPGSDQLAGYTVTGTATSVISGRVSYVLGLEGPAVTVDTACSSSLVALHTAVQALRAGQCDLALAGGVCVMPDASLFADFERQGGLAADGRCKAFAATADGTGWSEGVGLLLVERLSDARRHGHPVLAVVRGSAVNQDGASNGLTAPNGQAQQRVIREALADAGCLPSEVDAVEAHGTGTRLGDPIEAHALLATYGQDRERPLYLGSLKSNIGHTMSAAGVGGVIKTVLALRHGILPRTLHADEPSPQIDWSAGSVELLARSRPWPETGRPRRAGVSSFGISGTNAHVVLEQAPAEDTPGTPATGGPRPWPLLVTAHDERALREQAARLLDRLDTDPDLDAANLARSLATTRAALDHRAAAVVRDRAGARAALTALAAGELPPGLLRDTVREGPLAVLLTGQGAQRFGMGRELYAAHPVFAETFDAVCVHLDPRLPRPLAEIVFGTGTPDPDPEAVHRTEYTQPALFAFGTALYRLLESWGVRADYLLGHSVGEITAAHLAGVLTLPDACRLVAARGRLMQALPAGGAMLAVAADEKRAARVLEDHPDVVVAAVNTPGSVVLSGPSETLATLRDRFIELDVRATFLTVSHAFHSPLVEPMLDDFARVVAGLDLRPPRIPVVSDVTGELLTPEQACSPEYWVRHVRETVRFADGVRTLVDEGVTVLLEVGPDGVLTGSAHSCVDAGTGPAPDAGAARTVCVAAQRKDTPEDENLLAALARAHVAGTPVDWAAVFAGSGARPVDLPTYPFQRARYWPDPRPAGAAGDLTALGLSPAGHPLLGARVTAATDGTTLFTGELSTAAHPWLTDHTVLDTALFPGTGFVELAQWAGRRLGCHHLDELILSAPLLIPAEAPVQLQVTVGPPDDTGARALSVHSRTVTDAPETDDPATEGTHPWTAHAEGTLTPRAPGASTTPPLTAWPPQHAEPVDLGTFYEDLVDHGFTYGPAFRGLTAVWRRGEEVFAEIRLPETATGAFAVHPALLDAAMHSLAFRPSATATGGPLLPFAWRGVTDHAQGATALRVHVRDEAGDRVAVELTDPSGRPVASVAALHMRTASTEGLDTPRIRPEWLLRTEWTALDATDAGPDEPVPSRFAVLGDPTAYARVEPLLRTAGAVERHAGLDALRATGRPPEVVVVPLPPAEPTSAAARAAVHTALALLQDWTADAGLAGSHLVLCTSGAVRASDQETVTDPAAAAVWGLARSAQLENPGSVLLVDHLPDATTSLPHAVARAQAAGEPQLALRGDQIRVPRLARLAPAEARTPGTQTPGTQAPEADASGAEAPGGPTTGGRQAGEPAAGTRPATAPPADLWPTSGTVLITGATGTLGRLTARHLVTRHGVRDLLLAARRGAEAPGTQELLDELTALGARVRTEACDVTDRAALAALLGTVPDLKAVVHTAGTVDDATLTALTPAQVDAVLPVKTAALEHLHELTADRDLDAFVVFSSLAGTMGGAGQANYAAANAFADALCVRRAAAGLPALSLAWGPWQRGEGMTAGVADSDLLRIARVGLRQLDPREGMALFDAALTTGESVAVPVRLDTSALDPGSPTTPALLRSLAAGTRAGGSGPATRVAGLRERLLPLSEADRTAALVELVRAEAATAAGLPSADAVPSAKPFQNLGFDSLMAVDLRNRLSALTGLRLPATLIFDHPTPKDLAGLLHGGLDLTPAQAPDPALLALESLETSLRTPADDPARRASLALRLRVLLTKLEETPGGAAATALAAPVDDDTDSDLGAASTEELLSLIGNEFGIR</sequence>
<dbReference type="SMART" id="SM00823">
    <property type="entry name" value="PKS_PP"/>
    <property type="match status" value="2"/>
</dbReference>
<feature type="active site" description="Proton acceptor; for dehydratase activity" evidence="9">
    <location>
        <position position="2326"/>
    </location>
</feature>
<evidence type="ECO:0000259" key="11">
    <source>
        <dbReference type="PROSITE" id="PS50075"/>
    </source>
</evidence>
<feature type="domain" description="PKS/mFAS DH" evidence="13">
    <location>
        <begin position="2294"/>
        <end position="2578"/>
    </location>
</feature>
<dbReference type="Gene3D" id="3.40.50.720">
    <property type="entry name" value="NAD(P)-binding Rossmann-like Domain"/>
    <property type="match status" value="1"/>
</dbReference>
<dbReference type="InterPro" id="IPR016035">
    <property type="entry name" value="Acyl_Trfase/lysoPLipase"/>
</dbReference>
<dbReference type="Gene3D" id="3.40.366.10">
    <property type="entry name" value="Malonyl-Coenzyme A Acyl Carrier Protein, domain 2"/>
    <property type="match status" value="2"/>
</dbReference>
<dbReference type="InterPro" id="IPR015083">
    <property type="entry name" value="NorB/c/GfsB-D-like_docking"/>
</dbReference>
<comment type="pathway">
    <text evidence="2">Antibiotic biosynthesis.</text>
</comment>
<comment type="caution">
    <text evidence="14">The sequence shown here is derived from an EMBL/GenBank/DDBJ whole genome shotgun (WGS) entry which is preliminary data.</text>
</comment>
<dbReference type="Pfam" id="PF00550">
    <property type="entry name" value="PP-binding"/>
    <property type="match status" value="2"/>
</dbReference>
<feature type="compositionally biased region" description="Low complexity" evidence="10">
    <location>
        <begin position="512"/>
        <end position="529"/>
    </location>
</feature>
<dbReference type="InterPro" id="IPR020806">
    <property type="entry name" value="PKS_PP-bd"/>
</dbReference>
<gene>
    <name evidence="14" type="ORF">QBA35_33070</name>
</gene>
<dbReference type="SUPFAM" id="SSF47336">
    <property type="entry name" value="ACP-like"/>
    <property type="match status" value="2"/>
</dbReference>
<dbReference type="InterPro" id="IPR014031">
    <property type="entry name" value="Ketoacyl_synth_C"/>
</dbReference>
<dbReference type="InterPro" id="IPR014030">
    <property type="entry name" value="Ketoacyl_synth_N"/>
</dbReference>
<dbReference type="Pfam" id="PF16197">
    <property type="entry name" value="KAsynt_C_assoc"/>
    <property type="match status" value="2"/>
</dbReference>
<dbReference type="InterPro" id="IPR050091">
    <property type="entry name" value="PKS_NRPS_Biosynth_Enz"/>
</dbReference>
<dbReference type="PROSITE" id="PS00606">
    <property type="entry name" value="KS3_1"/>
    <property type="match status" value="2"/>
</dbReference>
<dbReference type="InterPro" id="IPR042104">
    <property type="entry name" value="PKS_dehydratase_sf"/>
</dbReference>
<feature type="compositionally biased region" description="Low complexity" evidence="10">
    <location>
        <begin position="2772"/>
        <end position="2788"/>
    </location>
</feature>
<evidence type="ECO:0000259" key="13">
    <source>
        <dbReference type="PROSITE" id="PS52019"/>
    </source>
</evidence>
<dbReference type="SMART" id="SM00825">
    <property type="entry name" value="PKS_KS"/>
    <property type="match status" value="2"/>
</dbReference>
<dbReference type="Gene3D" id="3.40.47.10">
    <property type="match status" value="2"/>
</dbReference>
<dbReference type="Gene3D" id="3.40.50.11460">
    <property type="match status" value="1"/>
</dbReference>
<feature type="active site" description="Proton donor; for dehydratase activity" evidence="9">
    <location>
        <position position="2500"/>
    </location>
</feature>
<dbReference type="Proteomes" id="UP001310290">
    <property type="component" value="Unassembled WGS sequence"/>
</dbReference>
<dbReference type="InterPro" id="IPR016039">
    <property type="entry name" value="Thiolase-like"/>
</dbReference>
<feature type="domain" description="PKS/mFAS DH" evidence="13">
    <location>
        <begin position="965"/>
        <end position="1244"/>
    </location>
</feature>
<dbReference type="InterPro" id="IPR032821">
    <property type="entry name" value="PKS_assoc"/>
</dbReference>
<feature type="region of interest" description="N-terminal hotdog fold" evidence="9">
    <location>
        <begin position="2294"/>
        <end position="2428"/>
    </location>
</feature>
<dbReference type="CDD" id="cd08956">
    <property type="entry name" value="KR_3_FAS_SDR_x"/>
    <property type="match status" value="1"/>
</dbReference>
<feature type="domain" description="Ketosynthase family 3 (KS3)" evidence="12">
    <location>
        <begin position="33"/>
        <end position="459"/>
    </location>
</feature>
<feature type="domain" description="Carrier" evidence="11">
    <location>
        <begin position="3108"/>
        <end position="3183"/>
    </location>
</feature>
<dbReference type="EMBL" id="JARULZ010000002">
    <property type="protein sequence ID" value="MEH0638081.1"/>
    <property type="molecule type" value="Genomic_DNA"/>
</dbReference>
<comment type="cofactor">
    <cofactor evidence="1">
        <name>pantetheine 4'-phosphate</name>
        <dbReference type="ChEBI" id="CHEBI:47942"/>
    </cofactor>
</comment>
<feature type="region of interest" description="C-terminal hotdog fold" evidence="9">
    <location>
        <begin position="2442"/>
        <end position="2578"/>
    </location>
</feature>
<keyword evidence="8" id="KW-0012">Acyltransferase</keyword>
<feature type="compositionally biased region" description="Low complexity" evidence="10">
    <location>
        <begin position="2810"/>
        <end position="2825"/>
    </location>
</feature>
<evidence type="ECO:0000256" key="10">
    <source>
        <dbReference type="SAM" id="MobiDB-lite"/>
    </source>
</evidence>
<comment type="caution">
    <text evidence="9">Lacks conserved residue(s) required for the propagation of feature annotation.</text>
</comment>
<evidence type="ECO:0000256" key="1">
    <source>
        <dbReference type="ARBA" id="ARBA00001957"/>
    </source>
</evidence>
<name>A0ABU8AWH6_9ACTN</name>
<dbReference type="InterPro" id="IPR009081">
    <property type="entry name" value="PP-bd_ACP"/>
</dbReference>
<dbReference type="InterPro" id="IPR016036">
    <property type="entry name" value="Malonyl_transacylase_ACP-bd"/>
</dbReference>
<dbReference type="InterPro" id="IPR020807">
    <property type="entry name" value="PKS_DH"/>
</dbReference>
<keyword evidence="15" id="KW-1185">Reference proteome</keyword>
<dbReference type="PROSITE" id="PS50075">
    <property type="entry name" value="CARRIER"/>
    <property type="match status" value="2"/>
</dbReference>
<feature type="region of interest" description="Disordered" evidence="10">
    <location>
        <begin position="462"/>
        <end position="488"/>
    </location>
</feature>
<dbReference type="Pfam" id="PF00698">
    <property type="entry name" value="Acyl_transf_1"/>
    <property type="match status" value="2"/>
</dbReference>
<dbReference type="Pfam" id="PF08990">
    <property type="entry name" value="Docking"/>
    <property type="match status" value="1"/>
</dbReference>
<evidence type="ECO:0000256" key="6">
    <source>
        <dbReference type="ARBA" id="ARBA00023194"/>
    </source>
</evidence>
<keyword evidence="7" id="KW-0511">Multifunctional enzyme</keyword>
<feature type="region of interest" description="Disordered" evidence="10">
    <location>
        <begin position="2772"/>
        <end position="2832"/>
    </location>
</feature>
<dbReference type="SMART" id="SM00826">
    <property type="entry name" value="PKS_DH"/>
    <property type="match status" value="2"/>
</dbReference>
<evidence type="ECO:0000256" key="5">
    <source>
        <dbReference type="ARBA" id="ARBA00022679"/>
    </source>
</evidence>
<dbReference type="InterPro" id="IPR057326">
    <property type="entry name" value="KR_dom"/>
</dbReference>
<dbReference type="SUPFAM" id="SSF55048">
    <property type="entry name" value="Probable ACP-binding domain of malonyl-CoA ACP transacylase"/>
    <property type="match status" value="2"/>
</dbReference>
<evidence type="ECO:0000256" key="9">
    <source>
        <dbReference type="PROSITE-ProRule" id="PRU01363"/>
    </source>
</evidence>
<keyword evidence="6" id="KW-0045">Antibiotic biosynthesis</keyword>
<feature type="domain" description="Carrier" evidence="11">
    <location>
        <begin position="1300"/>
        <end position="1375"/>
    </location>
</feature>
<keyword evidence="3" id="KW-0596">Phosphopantetheine</keyword>
<reference evidence="14" key="1">
    <citation type="submission" date="2023-04" db="EMBL/GenBank/DDBJ databases">
        <title>Genomic diversity of scab-causing Streptomyces spp. in the province of Quebec, Canada.</title>
        <authorList>
            <person name="Biessy A."/>
            <person name="Cadieux M."/>
            <person name="Ciotola M."/>
            <person name="Filion M."/>
        </authorList>
    </citation>
    <scope>NUCLEOTIDE SEQUENCE</scope>
    <source>
        <strain evidence="14">B21-115</strain>
    </source>
</reference>
<evidence type="ECO:0000259" key="12">
    <source>
        <dbReference type="PROSITE" id="PS52004"/>
    </source>
</evidence>
<evidence type="ECO:0000256" key="4">
    <source>
        <dbReference type="ARBA" id="ARBA00022553"/>
    </source>
</evidence>